<keyword evidence="2" id="KW-1133">Transmembrane helix</keyword>
<dbReference type="eggNOG" id="ENOG502S8F1">
    <property type="taxonomic scope" value="Eukaryota"/>
</dbReference>
<dbReference type="HOGENOM" id="CLU_131051_0_0_1"/>
<dbReference type="OrthoDB" id="3556830at2759"/>
<dbReference type="GeneID" id="19322269"/>
<evidence type="ECO:0000256" key="2">
    <source>
        <dbReference type="SAM" id="Phobius"/>
    </source>
</evidence>
<sequence>MAPLADELAAVVSRDVRCSSGYYYSGGYCYRYSSWYWWGRWVFAGVVILFIIVLLFLLGCMNARRRRRRGLQPRYGTGWMGGPPAYTPGNYNQPPPPQYQQQQPQYTGNTFNSNEGYYGTHNEGINLQQPQQSYYPRSGDDSGYAPPPGPPPSKIH</sequence>
<dbReference type="PANTHER" id="PTHR28187">
    <property type="entry name" value="PROTEIN RCR1-RELATED"/>
    <property type="match status" value="1"/>
</dbReference>
<organism evidence="3 4">
    <name type="scientific">Phaeoacremonium minimum (strain UCR-PA7)</name>
    <name type="common">Esca disease fungus</name>
    <name type="synonym">Togninia minima</name>
    <dbReference type="NCBI Taxonomy" id="1286976"/>
    <lineage>
        <taxon>Eukaryota</taxon>
        <taxon>Fungi</taxon>
        <taxon>Dikarya</taxon>
        <taxon>Ascomycota</taxon>
        <taxon>Pezizomycotina</taxon>
        <taxon>Sordariomycetes</taxon>
        <taxon>Sordariomycetidae</taxon>
        <taxon>Togniniales</taxon>
        <taxon>Togniniaceae</taxon>
        <taxon>Phaeoacremonium</taxon>
    </lineage>
</organism>
<keyword evidence="2" id="KW-0472">Membrane</keyword>
<dbReference type="EMBL" id="KB932919">
    <property type="protein sequence ID" value="EOO02491.1"/>
    <property type="molecule type" value="Genomic_DNA"/>
</dbReference>
<dbReference type="Pfam" id="PF12273">
    <property type="entry name" value="RCR"/>
    <property type="match status" value="1"/>
</dbReference>
<reference evidence="4" key="1">
    <citation type="journal article" date="2013" name="Genome Announc.">
        <title>Draft genome sequence of the ascomycete Phaeoacremonium aleophilum strain UCR-PA7, a causal agent of the esca disease complex in grapevines.</title>
        <authorList>
            <person name="Blanco-Ulate B."/>
            <person name="Rolshausen P."/>
            <person name="Cantu D."/>
        </authorList>
    </citation>
    <scope>NUCLEOTIDE SEQUENCE [LARGE SCALE GENOMIC DNA]</scope>
    <source>
        <strain evidence="4">UCR-PA7</strain>
    </source>
</reference>
<feature type="compositionally biased region" description="Pro residues" evidence="1">
    <location>
        <begin position="145"/>
        <end position="156"/>
    </location>
</feature>
<dbReference type="Proteomes" id="UP000014074">
    <property type="component" value="Unassembled WGS sequence"/>
</dbReference>
<feature type="compositionally biased region" description="Polar residues" evidence="1">
    <location>
        <begin position="123"/>
        <end position="135"/>
    </location>
</feature>
<feature type="transmembrane region" description="Helical" evidence="2">
    <location>
        <begin position="41"/>
        <end position="61"/>
    </location>
</feature>
<feature type="region of interest" description="Disordered" evidence="1">
    <location>
        <begin position="82"/>
        <end position="156"/>
    </location>
</feature>
<dbReference type="AlphaFoldDB" id="R8BT21"/>
<dbReference type="PANTHER" id="PTHR28187:SF1">
    <property type="entry name" value="PROTEIN RCR1-RELATED"/>
    <property type="match status" value="1"/>
</dbReference>
<evidence type="ECO:0000256" key="1">
    <source>
        <dbReference type="SAM" id="MobiDB-lite"/>
    </source>
</evidence>
<dbReference type="KEGG" id="tmn:UCRPA7_2058"/>
<gene>
    <name evidence="3" type="ORF">UCRPA7_2058</name>
</gene>
<keyword evidence="2" id="KW-0812">Transmembrane</keyword>
<dbReference type="RefSeq" id="XP_007912824.1">
    <property type="nucleotide sequence ID" value="XM_007914633.1"/>
</dbReference>
<accession>R8BT21</accession>
<dbReference type="InterPro" id="IPR020999">
    <property type="entry name" value="Chitin_synth_reg_RCR"/>
</dbReference>
<evidence type="ECO:0000313" key="3">
    <source>
        <dbReference type="EMBL" id="EOO02491.1"/>
    </source>
</evidence>
<proteinExistence type="predicted"/>
<dbReference type="GO" id="GO:0016192">
    <property type="term" value="P:vesicle-mediated transport"/>
    <property type="evidence" value="ECO:0007669"/>
    <property type="project" value="TreeGrafter"/>
</dbReference>
<feature type="compositionally biased region" description="Low complexity" evidence="1">
    <location>
        <begin position="99"/>
        <end position="110"/>
    </location>
</feature>
<protein>
    <submittedName>
        <fullName evidence="3">Uncharacterized protein</fullName>
    </submittedName>
</protein>
<name>R8BT21_PHAM7</name>
<evidence type="ECO:0000313" key="4">
    <source>
        <dbReference type="Proteomes" id="UP000014074"/>
    </source>
</evidence>
<keyword evidence="4" id="KW-1185">Reference proteome</keyword>